<reference evidence="2" key="1">
    <citation type="submission" date="2021-02" db="EMBL/GenBank/DDBJ databases">
        <title>Rhodobacter shimadae sp. nov., an aerobic anoxygenic phototrophic bacterium isolated from a hot spring.</title>
        <authorList>
            <person name="Muramatsu S."/>
            <person name="Haruta S."/>
            <person name="Hirose S."/>
            <person name="Hanada S."/>
        </authorList>
    </citation>
    <scope>NUCLEOTIDE SEQUENCE</scope>
    <source>
        <strain evidence="2">N10</strain>
    </source>
</reference>
<dbReference type="RefSeq" id="WP_220661094.1">
    <property type="nucleotide sequence ID" value="NZ_CP069370.1"/>
</dbReference>
<name>A0A8G0ZVQ1_9RHOB</name>
<keyword evidence="1" id="KW-0732">Signal</keyword>
<protein>
    <submittedName>
        <fullName evidence="2">Uncharacterized protein</fullName>
    </submittedName>
</protein>
<dbReference type="KEGG" id="nsm:JO391_14045"/>
<sequence>MSMTRLARMTAVLAVALVPAVAFGQTADAPPKHVPLQKTIGQTRPEVVPTLIVMNAEGATLKDGKLVLTGIAKNSILFADRPVRAAGHALTTTLLEEWADGSDSFAADPPNATVSVFGETEDAVYDAVVVLKTPALDGTTLTFDVDVLEGSLDGAKGGAAIFIDIIGRPLTPVSYAGAARRTAYRGAWYGAAHPAAWGAAAVGAGMVAGAAIADASHPYYAAPPVAYPAPPPPGYAYPPYCGYAPYPPCY</sequence>
<dbReference type="Proteomes" id="UP000826300">
    <property type="component" value="Chromosome"/>
</dbReference>
<accession>A0A8G0ZVQ1</accession>
<dbReference type="AlphaFoldDB" id="A0A8G0ZVQ1"/>
<evidence type="ECO:0000313" key="2">
    <source>
        <dbReference type="EMBL" id="QYZ68874.1"/>
    </source>
</evidence>
<gene>
    <name evidence="2" type="ORF">JO391_14045</name>
</gene>
<feature type="chain" id="PRO_5034834514" evidence="1">
    <location>
        <begin position="25"/>
        <end position="250"/>
    </location>
</feature>
<dbReference type="EMBL" id="CP069370">
    <property type="protein sequence ID" value="QYZ68874.1"/>
    <property type="molecule type" value="Genomic_DNA"/>
</dbReference>
<feature type="signal peptide" evidence="1">
    <location>
        <begin position="1"/>
        <end position="24"/>
    </location>
</feature>
<proteinExistence type="predicted"/>
<keyword evidence="3" id="KW-1185">Reference proteome</keyword>
<evidence type="ECO:0000256" key="1">
    <source>
        <dbReference type="SAM" id="SignalP"/>
    </source>
</evidence>
<organism evidence="2 3">
    <name type="scientific">Neotabrizicola shimadae</name>
    <dbReference type="NCBI Taxonomy" id="2807096"/>
    <lineage>
        <taxon>Bacteria</taxon>
        <taxon>Pseudomonadati</taxon>
        <taxon>Pseudomonadota</taxon>
        <taxon>Alphaproteobacteria</taxon>
        <taxon>Rhodobacterales</taxon>
        <taxon>Paracoccaceae</taxon>
        <taxon>Neotabrizicola</taxon>
    </lineage>
</organism>
<evidence type="ECO:0000313" key="3">
    <source>
        <dbReference type="Proteomes" id="UP000826300"/>
    </source>
</evidence>